<comment type="similarity">
    <text evidence="6">Belongs to the methyltransferase superfamily. RNA methyltransferase RsmG family.</text>
</comment>
<dbReference type="Pfam" id="PF02527">
    <property type="entry name" value="GidB"/>
    <property type="match status" value="1"/>
</dbReference>
<evidence type="ECO:0000313" key="8">
    <source>
        <dbReference type="Proteomes" id="UP000546464"/>
    </source>
</evidence>
<reference evidence="7 8" key="1">
    <citation type="submission" date="2020-07" db="EMBL/GenBank/DDBJ databases">
        <authorList>
            <person name="Feng X."/>
        </authorList>
    </citation>
    <scope>NUCLEOTIDE SEQUENCE [LARGE SCALE GENOMIC DNA]</scope>
    <source>
        <strain evidence="7 8">JCM31066</strain>
    </source>
</reference>
<evidence type="ECO:0000256" key="5">
    <source>
        <dbReference type="ARBA" id="ARBA00022691"/>
    </source>
</evidence>
<keyword evidence="2 6" id="KW-0698">rRNA processing</keyword>
<dbReference type="InterPro" id="IPR003682">
    <property type="entry name" value="rRNA_ssu_MeTfrase_G"/>
</dbReference>
<evidence type="ECO:0000256" key="4">
    <source>
        <dbReference type="ARBA" id="ARBA00022679"/>
    </source>
</evidence>
<sequence length="223" mass="25417">MSSVWEQLQERLPAVPAESWEKLARWAELMREWNERVNLVSRKDIDQLEIHHLAPCLAVTTDLKLMNGARVIDVGTGGGLPGIPMAICYPQARFTLVDSVGKKIRVVEDIAARLDLKNVEVRNCRVETMKSKFDFVTGRAVTDLAAFINWIRPLLNRGSKHSLANGLLYWRGGDVQAEAAGLRSRLTRTISLEERLADPYFESKYILHFRTEELYREVTEKPV</sequence>
<keyword evidence="8" id="KW-1185">Reference proteome</keyword>
<dbReference type="GO" id="GO:0005829">
    <property type="term" value="C:cytosol"/>
    <property type="evidence" value="ECO:0007669"/>
    <property type="project" value="TreeGrafter"/>
</dbReference>
<comment type="subcellular location">
    <subcellularLocation>
        <location evidence="6">Cytoplasm</location>
    </subcellularLocation>
</comment>
<accession>A0A842HFQ8</accession>
<dbReference type="EMBL" id="JACHVB010000021">
    <property type="protein sequence ID" value="MBC2594364.1"/>
    <property type="molecule type" value="Genomic_DNA"/>
</dbReference>
<dbReference type="PANTHER" id="PTHR31760">
    <property type="entry name" value="S-ADENOSYL-L-METHIONINE-DEPENDENT METHYLTRANSFERASES SUPERFAMILY PROTEIN"/>
    <property type="match status" value="1"/>
</dbReference>
<comment type="caution">
    <text evidence="6">Lacks conserved residue(s) required for the propagation of feature annotation.</text>
</comment>
<comment type="caution">
    <text evidence="7">The sequence shown here is derived from an EMBL/GenBank/DDBJ whole genome shotgun (WGS) entry which is preliminary data.</text>
</comment>
<comment type="function">
    <text evidence="6">Specifically methylates the N7 position of a guanine in 16S rRNA.</text>
</comment>
<proteinExistence type="inferred from homology"/>
<dbReference type="SUPFAM" id="SSF53335">
    <property type="entry name" value="S-adenosyl-L-methionine-dependent methyltransferases"/>
    <property type="match status" value="1"/>
</dbReference>
<dbReference type="PANTHER" id="PTHR31760:SF0">
    <property type="entry name" value="S-ADENOSYL-L-METHIONINE-DEPENDENT METHYLTRANSFERASES SUPERFAMILY PROTEIN"/>
    <property type="match status" value="1"/>
</dbReference>
<organism evidence="7 8">
    <name type="scientific">Ruficoccus amylovorans</name>
    <dbReference type="NCBI Taxonomy" id="1804625"/>
    <lineage>
        <taxon>Bacteria</taxon>
        <taxon>Pseudomonadati</taxon>
        <taxon>Verrucomicrobiota</taxon>
        <taxon>Opitutia</taxon>
        <taxon>Puniceicoccales</taxon>
        <taxon>Cerasicoccaceae</taxon>
        <taxon>Ruficoccus</taxon>
    </lineage>
</organism>
<evidence type="ECO:0000313" key="7">
    <source>
        <dbReference type="EMBL" id="MBC2594364.1"/>
    </source>
</evidence>
<evidence type="ECO:0000256" key="1">
    <source>
        <dbReference type="ARBA" id="ARBA00022490"/>
    </source>
</evidence>
<keyword evidence="1 6" id="KW-0963">Cytoplasm</keyword>
<evidence type="ECO:0000256" key="2">
    <source>
        <dbReference type="ARBA" id="ARBA00022552"/>
    </source>
</evidence>
<keyword evidence="4 6" id="KW-0808">Transferase</keyword>
<dbReference type="HAMAP" id="MF_00074">
    <property type="entry name" value="16SrRNA_methyltr_G"/>
    <property type="match status" value="1"/>
</dbReference>
<feature type="binding site" evidence="6">
    <location>
        <position position="80"/>
    </location>
    <ligand>
        <name>S-adenosyl-L-methionine</name>
        <dbReference type="ChEBI" id="CHEBI:59789"/>
    </ligand>
</feature>
<evidence type="ECO:0000256" key="3">
    <source>
        <dbReference type="ARBA" id="ARBA00022603"/>
    </source>
</evidence>
<feature type="binding site" evidence="6">
    <location>
        <position position="75"/>
    </location>
    <ligand>
        <name>S-adenosyl-L-methionine</name>
        <dbReference type="ChEBI" id="CHEBI:59789"/>
    </ligand>
</feature>
<keyword evidence="3 6" id="KW-0489">Methyltransferase</keyword>
<name>A0A842HFQ8_9BACT</name>
<gene>
    <name evidence="6 7" type="primary">rsmG</name>
    <name evidence="7" type="ORF">H5P28_08855</name>
</gene>
<dbReference type="Gene3D" id="3.40.50.150">
    <property type="entry name" value="Vaccinia Virus protein VP39"/>
    <property type="match status" value="1"/>
</dbReference>
<evidence type="ECO:0000256" key="6">
    <source>
        <dbReference type="HAMAP-Rule" id="MF_00074"/>
    </source>
</evidence>
<dbReference type="InterPro" id="IPR029063">
    <property type="entry name" value="SAM-dependent_MTases_sf"/>
</dbReference>
<feature type="binding site" evidence="6">
    <location>
        <position position="139"/>
    </location>
    <ligand>
        <name>S-adenosyl-L-methionine</name>
        <dbReference type="ChEBI" id="CHEBI:59789"/>
    </ligand>
</feature>
<dbReference type="Proteomes" id="UP000546464">
    <property type="component" value="Unassembled WGS sequence"/>
</dbReference>
<dbReference type="NCBIfam" id="TIGR00138">
    <property type="entry name" value="rsmG_gidB"/>
    <property type="match status" value="1"/>
</dbReference>
<dbReference type="AlphaFoldDB" id="A0A842HFQ8"/>
<dbReference type="CDD" id="cd02440">
    <property type="entry name" value="AdoMet_MTases"/>
    <property type="match status" value="1"/>
</dbReference>
<keyword evidence="5 6" id="KW-0949">S-adenosyl-L-methionine</keyword>
<dbReference type="EC" id="2.1.1.-" evidence="6"/>
<feature type="binding site" evidence="6">
    <location>
        <begin position="126"/>
        <end position="127"/>
    </location>
    <ligand>
        <name>S-adenosyl-L-methionine</name>
        <dbReference type="ChEBI" id="CHEBI:59789"/>
    </ligand>
</feature>
<dbReference type="RefSeq" id="WP_185675348.1">
    <property type="nucleotide sequence ID" value="NZ_JACHVB010000021.1"/>
</dbReference>
<dbReference type="GO" id="GO:0070043">
    <property type="term" value="F:rRNA (guanine-N7-)-methyltransferase activity"/>
    <property type="evidence" value="ECO:0007669"/>
    <property type="project" value="UniProtKB-UniRule"/>
</dbReference>
<protein>
    <recommendedName>
        <fullName evidence="6">Ribosomal RNA small subunit methyltransferase G</fullName>
        <ecNumber evidence="6">2.1.1.-</ecNumber>
    </recommendedName>
    <alternativeName>
        <fullName evidence="6">16S rRNA 7-methylguanosine methyltransferase</fullName>
        <shortName evidence="6">16S rRNA m7G methyltransferase</shortName>
    </alternativeName>
</protein>